<gene>
    <name evidence="4" type="ORF">KK103_14920</name>
</gene>
<comment type="similarity">
    <text evidence="1">Belongs to the bacterial solute-binding protein 1 family.</text>
</comment>
<dbReference type="GO" id="GO:0055052">
    <property type="term" value="C:ATP-binding cassette (ABC) transporter complex, substrate-binding subunit-containing"/>
    <property type="evidence" value="ECO:0007669"/>
    <property type="project" value="TreeGrafter"/>
</dbReference>
<protein>
    <submittedName>
        <fullName evidence="4">Extracellular solute-binding protein</fullName>
    </submittedName>
</protein>
<evidence type="ECO:0000313" key="4">
    <source>
        <dbReference type="EMBL" id="MBT1543056.1"/>
    </source>
</evidence>
<keyword evidence="2" id="KW-0813">Transport</keyword>
<dbReference type="Proteomes" id="UP000709437">
    <property type="component" value="Unassembled WGS sequence"/>
</dbReference>
<evidence type="ECO:0000313" key="5">
    <source>
        <dbReference type="Proteomes" id="UP000709437"/>
    </source>
</evidence>
<dbReference type="PANTHER" id="PTHR30061">
    <property type="entry name" value="MALTOSE-BINDING PERIPLASMIC PROTEIN"/>
    <property type="match status" value="1"/>
</dbReference>
<dbReference type="GO" id="GO:0042956">
    <property type="term" value="P:maltodextrin transmembrane transport"/>
    <property type="evidence" value="ECO:0007669"/>
    <property type="project" value="TreeGrafter"/>
</dbReference>
<evidence type="ECO:0000256" key="1">
    <source>
        <dbReference type="ARBA" id="ARBA00008520"/>
    </source>
</evidence>
<dbReference type="GO" id="GO:1901982">
    <property type="term" value="F:maltose binding"/>
    <property type="evidence" value="ECO:0007669"/>
    <property type="project" value="TreeGrafter"/>
</dbReference>
<dbReference type="Gene3D" id="3.40.190.10">
    <property type="entry name" value="Periplasmic binding protein-like II"/>
    <property type="match status" value="1"/>
</dbReference>
<name>A0A6G7GBV5_9MICO</name>
<dbReference type="SMR" id="A0A6G7GBV5"/>
<dbReference type="SUPFAM" id="SSF53850">
    <property type="entry name" value="Periplasmic binding protein-like II"/>
    <property type="match status" value="1"/>
</dbReference>
<organism evidence="4 5">
    <name type="scientific">Curtobacterium flaccumfaciens pv. flaccumfaciens</name>
    <dbReference type="NCBI Taxonomy" id="138532"/>
    <lineage>
        <taxon>Bacteria</taxon>
        <taxon>Bacillati</taxon>
        <taxon>Actinomycetota</taxon>
        <taxon>Actinomycetes</taxon>
        <taxon>Micrococcales</taxon>
        <taxon>Microbacteriaceae</taxon>
        <taxon>Curtobacterium</taxon>
    </lineage>
</organism>
<dbReference type="AlphaFoldDB" id="A0A6G7GBV5"/>
<evidence type="ECO:0000256" key="2">
    <source>
        <dbReference type="ARBA" id="ARBA00022448"/>
    </source>
</evidence>
<proteinExistence type="inferred from homology"/>
<dbReference type="PANTHER" id="PTHR30061:SF50">
    <property type="entry name" value="MALTOSE_MALTODEXTRIN-BINDING PERIPLASMIC PROTEIN"/>
    <property type="match status" value="1"/>
</dbReference>
<dbReference type="InterPro" id="IPR006059">
    <property type="entry name" value="SBP"/>
</dbReference>
<dbReference type="EMBL" id="JAHEWX010000022">
    <property type="protein sequence ID" value="MBT1543056.1"/>
    <property type="molecule type" value="Genomic_DNA"/>
</dbReference>
<comment type="caution">
    <text evidence="4">The sequence shown here is derived from an EMBL/GenBank/DDBJ whole genome shotgun (WGS) entry which is preliminary data.</text>
</comment>
<dbReference type="GO" id="GO:0015768">
    <property type="term" value="P:maltose transport"/>
    <property type="evidence" value="ECO:0007669"/>
    <property type="project" value="TreeGrafter"/>
</dbReference>
<accession>A0A6G7GBV5</accession>
<dbReference type="Pfam" id="PF13416">
    <property type="entry name" value="SBP_bac_8"/>
    <property type="match status" value="1"/>
</dbReference>
<keyword evidence="3" id="KW-0732">Signal</keyword>
<sequence>MHTTSLVRRTGTVIALAAVAAAALTGCSSGSASSSAAGSGTGSIVVWGHQGQDSEVAAIQNAVKGFNASQKKVKATLKLISGDTYTSTVTNTPTNKLPDVLEIDGPTLASYVYNGKLTPLSDYVSKSTVSNATSGSIAEGTDNGKLYGLAQYSSAMGLYGNKKLLKAAGVQLPTSPSTAWTPEQFSAALKKLAAANSSGKALDLTEASLNAEWGTYGFSPMVQSAGGNLVQGDKATGVLNSAASVKALEDIASWKPYVDANTDGNAFQNGRVALSLSGHWNYPAYSKAVGSNLVALPLPNFGNGEKVGAGSWTWGMSSATKNGKAAGAFMDYLLNDTSVKAITDANGAPAATKSVFDKQADYQPGGALALWGQQLEQSCPATAITDSCIAVYRPVTPGYPVITSKFASALSAVWGGADAKEQLTTAAQSIDQAFSDSNDYK</sequence>
<reference evidence="4" key="1">
    <citation type="submission" date="2021-05" db="EMBL/GenBank/DDBJ databases">
        <title>Whole genome sequence of Curtobacterium flaccumfaciens pv. flaccumfaciens strain CFBP 3417.</title>
        <authorList>
            <person name="Osdaghi E."/>
            <person name="Taghouti G."/>
            <person name="Portier P."/>
            <person name="Fazliarab A."/>
            <person name="Taghavi S.M."/>
            <person name="Briand M."/>
            <person name="Le-Saux M."/>
            <person name="Jacques M.-A."/>
        </authorList>
    </citation>
    <scope>NUCLEOTIDE SEQUENCE</scope>
    <source>
        <strain evidence="4">CFBP 3417</strain>
    </source>
</reference>
<dbReference type="RefSeq" id="WP_128781693.1">
    <property type="nucleotide sequence ID" value="NZ_CP041260.1"/>
</dbReference>
<evidence type="ECO:0000256" key="3">
    <source>
        <dbReference type="ARBA" id="ARBA00022729"/>
    </source>
</evidence>